<dbReference type="InterPro" id="IPR002641">
    <property type="entry name" value="PNPLA_dom"/>
</dbReference>
<dbReference type="EMBL" id="FNRL01000017">
    <property type="protein sequence ID" value="SEA82934.1"/>
    <property type="molecule type" value="Genomic_DNA"/>
</dbReference>
<dbReference type="OrthoDB" id="1488930at2"/>
<dbReference type="Proteomes" id="UP000199656">
    <property type="component" value="Unassembled WGS sequence"/>
</dbReference>
<dbReference type="AlphaFoldDB" id="A0A1H4ECZ2"/>
<dbReference type="Pfam" id="PF01734">
    <property type="entry name" value="Patatin"/>
    <property type="match status" value="1"/>
</dbReference>
<dbReference type="Gene3D" id="3.40.1090.10">
    <property type="entry name" value="Cytosolic phospholipase A2 catalytic domain"/>
    <property type="match status" value="1"/>
</dbReference>
<keyword evidence="2" id="KW-0812">Transmembrane</keyword>
<keyword evidence="2" id="KW-0472">Membrane</keyword>
<feature type="transmembrane region" description="Helical" evidence="2">
    <location>
        <begin position="261"/>
        <end position="282"/>
    </location>
</feature>
<dbReference type="STRING" id="408074.SAMN05660909_03665"/>
<feature type="transmembrane region" description="Helical" evidence="2">
    <location>
        <begin position="69"/>
        <end position="92"/>
    </location>
</feature>
<dbReference type="GO" id="GO:0006629">
    <property type="term" value="P:lipid metabolic process"/>
    <property type="evidence" value="ECO:0007669"/>
    <property type="project" value="UniProtKB-KW"/>
</dbReference>
<evidence type="ECO:0000259" key="3">
    <source>
        <dbReference type="Pfam" id="PF01734"/>
    </source>
</evidence>
<evidence type="ECO:0000256" key="1">
    <source>
        <dbReference type="ARBA" id="ARBA00023098"/>
    </source>
</evidence>
<dbReference type="RefSeq" id="WP_089763377.1">
    <property type="nucleotide sequence ID" value="NZ_BKAT01000030.1"/>
</dbReference>
<keyword evidence="5" id="KW-1185">Reference proteome</keyword>
<reference evidence="5" key="1">
    <citation type="submission" date="2016-10" db="EMBL/GenBank/DDBJ databases">
        <authorList>
            <person name="Varghese N."/>
            <person name="Submissions S."/>
        </authorList>
    </citation>
    <scope>NUCLEOTIDE SEQUENCE [LARGE SCALE GENOMIC DNA]</scope>
    <source>
        <strain evidence="5">DSM 23920</strain>
    </source>
</reference>
<gene>
    <name evidence="4" type="ORF">SAMN05660909_03665</name>
</gene>
<proteinExistence type="predicted"/>
<evidence type="ECO:0000256" key="2">
    <source>
        <dbReference type="SAM" id="Phobius"/>
    </source>
</evidence>
<feature type="transmembrane region" description="Helical" evidence="2">
    <location>
        <begin position="144"/>
        <end position="164"/>
    </location>
</feature>
<accession>A0A1H4ECZ2</accession>
<keyword evidence="1" id="KW-0443">Lipid metabolism</keyword>
<name>A0A1H4ECZ2_9BACT</name>
<sequence>MKVKLLLIKTYYSFPIQLLLLHFRKYQVLLVFWIILFSTINGGFAKVFGGDALFLAPEYLGKVNFYSTTLLGLATGMFIMSWQITTFILHTGRFKFLATTAQPFFKYCLNNSIIPILFTISILYKGWEYQRYEQLNTVPDTLLLAEGFICGVLLVFFFCFFYFFNADRNIGRRLEKRFGNPRNFLKTILKPTQEPDENALPVHNYFSSPWKIRRARNVDHYNKHYLDNILKQHHFAAIITVGCALVFLVILAYMMDYRVCRIPAGASVLIFFAFLIGVAGAYSYMLQTWSIPILLVILFGMNWMVEHDWLDNRNKAYGLNYRAKSQRPEYSVNALQQFFTKERAEADRESTLEILKRWRKKFPANEKPPLIVLNFSGGGSRSATWTVNVLQRLDSLLDGNLMNHTVLMTGASGGMLGASYFRELYYEQQQGKPIRLTDVKYADKISQDLLNSVFTAMAVNDFITPWRSFVLDKNRYAKDRGYAFEMQLNEHTDSVLNKKLKDYYLPEKTAEIPMLIWNATINADGRRLMISPQGISYLCAPEYLYPTRQVRDIDGVDFGQYFAAQDAMNLRITSAIRMCATFPYVLPNTFLPSNPIVDVMDAGIRDNFGQQTTLRYLYTFSKWINENTSEVVYIQVRDTRKNDISPIKKQKDLSDLLFEPLFTMQQHWSAMQDFDQDDLINYMEGYFPNKFHRIIFQYVPQKQDKAAALSWHLTSREKMDIATALDNPANQSAFDYVVKLLKRGAAVTGGNPAKER</sequence>
<keyword evidence="2" id="KW-1133">Transmembrane helix</keyword>
<evidence type="ECO:0000313" key="5">
    <source>
        <dbReference type="Proteomes" id="UP000199656"/>
    </source>
</evidence>
<dbReference type="InterPro" id="IPR016035">
    <property type="entry name" value="Acyl_Trfase/lysoPLipase"/>
</dbReference>
<feature type="transmembrane region" description="Helical" evidence="2">
    <location>
        <begin position="235"/>
        <end position="255"/>
    </location>
</feature>
<protein>
    <submittedName>
        <fullName evidence="4">Patatin-like phospholipase</fullName>
    </submittedName>
</protein>
<dbReference type="SUPFAM" id="SSF52151">
    <property type="entry name" value="FabD/lysophospholipase-like"/>
    <property type="match status" value="1"/>
</dbReference>
<feature type="transmembrane region" description="Helical" evidence="2">
    <location>
        <begin position="28"/>
        <end position="49"/>
    </location>
</feature>
<organism evidence="4 5">
    <name type="scientific">Chitinophaga terrae</name>
    <name type="common">ex Kim and Jung 2007</name>
    <dbReference type="NCBI Taxonomy" id="408074"/>
    <lineage>
        <taxon>Bacteria</taxon>
        <taxon>Pseudomonadati</taxon>
        <taxon>Bacteroidota</taxon>
        <taxon>Chitinophagia</taxon>
        <taxon>Chitinophagales</taxon>
        <taxon>Chitinophagaceae</taxon>
        <taxon>Chitinophaga</taxon>
    </lineage>
</organism>
<feature type="transmembrane region" description="Helical" evidence="2">
    <location>
        <begin position="289"/>
        <end position="305"/>
    </location>
</feature>
<feature type="transmembrane region" description="Helical" evidence="2">
    <location>
        <begin position="104"/>
        <end position="124"/>
    </location>
</feature>
<feature type="domain" description="PNPLA" evidence="3">
    <location>
        <begin position="375"/>
        <end position="608"/>
    </location>
</feature>
<evidence type="ECO:0000313" key="4">
    <source>
        <dbReference type="EMBL" id="SEA82934.1"/>
    </source>
</evidence>